<keyword evidence="1" id="KW-0472">Membrane</keyword>
<sequence>MPESRRSASFRGCCTSEKIRLDVPRSSYTLHSPIARGSESVVYEATLDGGKVAAKKPVLSTSYHLDKFHSELQLLCFAAFYFFLASFMCLSGSCSRKDLIIADVFVWAEVLWIILDYSASRTM</sequence>
<reference evidence="2 3" key="1">
    <citation type="submission" date="2021-07" db="EMBL/GenBank/DDBJ databases">
        <title>The Aristolochia fimbriata genome: insights into angiosperm evolution, floral development and chemical biosynthesis.</title>
        <authorList>
            <person name="Jiao Y."/>
        </authorList>
    </citation>
    <scope>NUCLEOTIDE SEQUENCE [LARGE SCALE GENOMIC DNA]</scope>
    <source>
        <strain evidence="2">IBCAS-2021</strain>
        <tissue evidence="2">Leaf</tissue>
    </source>
</reference>
<dbReference type="SUPFAM" id="SSF56112">
    <property type="entry name" value="Protein kinase-like (PK-like)"/>
    <property type="match status" value="1"/>
</dbReference>
<dbReference type="AlphaFoldDB" id="A0AAV7EJ14"/>
<feature type="transmembrane region" description="Helical" evidence="1">
    <location>
        <begin position="72"/>
        <end position="93"/>
    </location>
</feature>
<accession>A0AAV7EJ14</accession>
<evidence type="ECO:0000256" key="1">
    <source>
        <dbReference type="SAM" id="Phobius"/>
    </source>
</evidence>
<keyword evidence="3" id="KW-1185">Reference proteome</keyword>
<dbReference type="Proteomes" id="UP000825729">
    <property type="component" value="Unassembled WGS sequence"/>
</dbReference>
<organism evidence="2 3">
    <name type="scientific">Aristolochia fimbriata</name>
    <name type="common">White veined hardy Dutchman's pipe vine</name>
    <dbReference type="NCBI Taxonomy" id="158543"/>
    <lineage>
        <taxon>Eukaryota</taxon>
        <taxon>Viridiplantae</taxon>
        <taxon>Streptophyta</taxon>
        <taxon>Embryophyta</taxon>
        <taxon>Tracheophyta</taxon>
        <taxon>Spermatophyta</taxon>
        <taxon>Magnoliopsida</taxon>
        <taxon>Magnoliidae</taxon>
        <taxon>Piperales</taxon>
        <taxon>Aristolochiaceae</taxon>
        <taxon>Aristolochia</taxon>
    </lineage>
</organism>
<keyword evidence="1" id="KW-0812">Transmembrane</keyword>
<name>A0AAV7EJ14_ARIFI</name>
<evidence type="ECO:0000313" key="3">
    <source>
        <dbReference type="Proteomes" id="UP000825729"/>
    </source>
</evidence>
<proteinExistence type="predicted"/>
<keyword evidence="1" id="KW-1133">Transmembrane helix</keyword>
<dbReference type="EMBL" id="JAINDJ010000004">
    <property type="protein sequence ID" value="KAG9448823.1"/>
    <property type="molecule type" value="Genomic_DNA"/>
</dbReference>
<evidence type="ECO:0000313" key="2">
    <source>
        <dbReference type="EMBL" id="KAG9448823.1"/>
    </source>
</evidence>
<comment type="caution">
    <text evidence="2">The sequence shown here is derived from an EMBL/GenBank/DDBJ whole genome shotgun (WGS) entry which is preliminary data.</text>
</comment>
<dbReference type="InterPro" id="IPR011009">
    <property type="entry name" value="Kinase-like_dom_sf"/>
</dbReference>
<protein>
    <submittedName>
        <fullName evidence="2">Uncharacterized protein</fullName>
    </submittedName>
</protein>
<gene>
    <name evidence="2" type="ORF">H6P81_008788</name>
</gene>